<dbReference type="InterPro" id="IPR025665">
    <property type="entry name" value="Beta-barrel_OMP_2"/>
</dbReference>
<name>A0ABW4I741_9SPHI</name>
<evidence type="ECO:0000256" key="1">
    <source>
        <dbReference type="SAM" id="SignalP"/>
    </source>
</evidence>
<reference evidence="4" key="1">
    <citation type="journal article" date="2019" name="Int. J. Syst. Evol. Microbiol.">
        <title>The Global Catalogue of Microorganisms (GCM) 10K type strain sequencing project: providing services to taxonomists for standard genome sequencing and annotation.</title>
        <authorList>
            <consortium name="The Broad Institute Genomics Platform"/>
            <consortium name="The Broad Institute Genome Sequencing Center for Infectious Disease"/>
            <person name="Wu L."/>
            <person name="Ma J."/>
        </authorList>
    </citation>
    <scope>NUCLEOTIDE SEQUENCE [LARGE SCALE GENOMIC DNA]</scope>
    <source>
        <strain evidence="4">CCUG 53762</strain>
    </source>
</reference>
<dbReference type="RefSeq" id="WP_379660945.1">
    <property type="nucleotide sequence ID" value="NZ_JBHUDG010000002.1"/>
</dbReference>
<accession>A0ABW4I741</accession>
<feature type="chain" id="PRO_5046636685" evidence="1">
    <location>
        <begin position="20"/>
        <end position="266"/>
    </location>
</feature>
<dbReference type="Proteomes" id="UP001597118">
    <property type="component" value="Unassembled WGS sequence"/>
</dbReference>
<dbReference type="Pfam" id="PF13568">
    <property type="entry name" value="OMP_b-brl_2"/>
    <property type="match status" value="1"/>
</dbReference>
<sequence>MKRIFIIAAFALTAVLAKAQEEVKVKRKHKIEIGSEGVSVRIGVNDSLEAKRKSKYPRVYYGINFEHFDLGMSKYHNGSNFDFPDNYKFLDHEQWKTHTFGFDALQFGVRFNPNFKIMIAAGLDWNHIRLKRKDITILADNPVLDYVVDPTLDLKKNRFSSRYLRLPLYFEYRSYLSNDKKFTLVGGPEVGFLIDGKLKQKSQNGDKTKIKDNFNFEKFRYGANIRMGYGAAGLFFKYYFNDIFARNQAPGLEDYKNLSFGLTFGF</sequence>
<evidence type="ECO:0000313" key="4">
    <source>
        <dbReference type="Proteomes" id="UP001597118"/>
    </source>
</evidence>
<evidence type="ECO:0000313" key="3">
    <source>
        <dbReference type="EMBL" id="MFD1628561.1"/>
    </source>
</evidence>
<dbReference type="EMBL" id="JBHUDG010000002">
    <property type="protein sequence ID" value="MFD1628561.1"/>
    <property type="molecule type" value="Genomic_DNA"/>
</dbReference>
<organism evidence="3 4">
    <name type="scientific">Pseudopedobacter beijingensis</name>
    <dbReference type="NCBI Taxonomy" id="1207056"/>
    <lineage>
        <taxon>Bacteria</taxon>
        <taxon>Pseudomonadati</taxon>
        <taxon>Bacteroidota</taxon>
        <taxon>Sphingobacteriia</taxon>
        <taxon>Sphingobacteriales</taxon>
        <taxon>Sphingobacteriaceae</taxon>
        <taxon>Pseudopedobacter</taxon>
    </lineage>
</organism>
<protein>
    <submittedName>
        <fullName evidence="3">Outer membrane beta-barrel protein</fullName>
    </submittedName>
</protein>
<comment type="caution">
    <text evidence="3">The sequence shown here is derived from an EMBL/GenBank/DDBJ whole genome shotgun (WGS) entry which is preliminary data.</text>
</comment>
<proteinExistence type="predicted"/>
<feature type="signal peptide" evidence="1">
    <location>
        <begin position="1"/>
        <end position="19"/>
    </location>
</feature>
<keyword evidence="4" id="KW-1185">Reference proteome</keyword>
<gene>
    <name evidence="3" type="ORF">ACFSAH_01660</name>
</gene>
<keyword evidence="1" id="KW-0732">Signal</keyword>
<evidence type="ECO:0000259" key="2">
    <source>
        <dbReference type="Pfam" id="PF13568"/>
    </source>
</evidence>
<feature type="domain" description="Outer membrane protein beta-barrel" evidence="2">
    <location>
        <begin position="106"/>
        <end position="240"/>
    </location>
</feature>